<organism evidence="2 3">
    <name type="scientific">Planomonospora parontospora</name>
    <dbReference type="NCBI Taxonomy" id="58119"/>
    <lineage>
        <taxon>Bacteria</taxon>
        <taxon>Bacillati</taxon>
        <taxon>Actinomycetota</taxon>
        <taxon>Actinomycetes</taxon>
        <taxon>Streptosporangiales</taxon>
        <taxon>Streptosporangiaceae</taxon>
        <taxon>Planomonospora</taxon>
    </lineage>
</organism>
<name>A0AA37BHF5_9ACTN</name>
<dbReference type="Proteomes" id="UP000627984">
    <property type="component" value="Unassembled WGS sequence"/>
</dbReference>
<evidence type="ECO:0000313" key="3">
    <source>
        <dbReference type="Proteomes" id="UP000627984"/>
    </source>
</evidence>
<evidence type="ECO:0000313" key="2">
    <source>
        <dbReference type="EMBL" id="GGK73044.1"/>
    </source>
</evidence>
<evidence type="ECO:0000256" key="1">
    <source>
        <dbReference type="SAM" id="MobiDB-lite"/>
    </source>
</evidence>
<comment type="caution">
    <text evidence="2">The sequence shown here is derived from an EMBL/GenBank/DDBJ whole genome shotgun (WGS) entry which is preliminary data.</text>
</comment>
<feature type="region of interest" description="Disordered" evidence="1">
    <location>
        <begin position="1"/>
        <end position="28"/>
    </location>
</feature>
<gene>
    <name evidence="2" type="ORF">GCM10010126_35580</name>
</gene>
<dbReference type="AlphaFoldDB" id="A0AA37BHF5"/>
<reference evidence="2" key="2">
    <citation type="submission" date="2022-09" db="EMBL/GenBank/DDBJ databases">
        <authorList>
            <person name="Sun Q."/>
            <person name="Ohkuma M."/>
        </authorList>
    </citation>
    <scope>NUCLEOTIDE SEQUENCE</scope>
    <source>
        <strain evidence="2">JCM 3093</strain>
    </source>
</reference>
<proteinExistence type="predicted"/>
<reference evidence="2" key="1">
    <citation type="journal article" date="2014" name="Int. J. Syst. Evol. Microbiol.">
        <title>Complete genome sequence of Corynebacterium casei LMG S-19264T (=DSM 44701T), isolated from a smear-ripened cheese.</title>
        <authorList>
            <consortium name="US DOE Joint Genome Institute (JGI-PGF)"/>
            <person name="Walter F."/>
            <person name="Albersmeier A."/>
            <person name="Kalinowski J."/>
            <person name="Ruckert C."/>
        </authorList>
    </citation>
    <scope>NUCLEOTIDE SEQUENCE</scope>
    <source>
        <strain evidence="2">JCM 3093</strain>
    </source>
</reference>
<sequence length="163" mass="17417">MAGCGPGTGTLPCMRGPGGGGRSASAPDEIQPVGAHRFEAFGRVMAALGGEAELMESCRDLTWWRGADDSWHIEWREGPYAAEVAETLAERVREPGAPADPVGRATPLSAELDVVGVRFVLRAVDPLGRDLPHSRLGPWRLAEVLDTTRRGPSPQPWEQLLGG</sequence>
<protein>
    <submittedName>
        <fullName evidence="2">Uncharacterized protein</fullName>
    </submittedName>
</protein>
<dbReference type="EMBL" id="BMQD01000010">
    <property type="protein sequence ID" value="GGK73044.1"/>
    <property type="molecule type" value="Genomic_DNA"/>
</dbReference>
<accession>A0AA37BHF5</accession>